<reference evidence="1" key="1">
    <citation type="journal article" date="2020" name="Stud. Mycol.">
        <title>101 Dothideomycetes genomes: a test case for predicting lifestyles and emergence of pathogens.</title>
        <authorList>
            <person name="Haridas S."/>
            <person name="Albert R."/>
            <person name="Binder M."/>
            <person name="Bloem J."/>
            <person name="Labutti K."/>
            <person name="Salamov A."/>
            <person name="Andreopoulos B."/>
            <person name="Baker S."/>
            <person name="Barry K."/>
            <person name="Bills G."/>
            <person name="Bluhm B."/>
            <person name="Cannon C."/>
            <person name="Castanera R."/>
            <person name="Culley D."/>
            <person name="Daum C."/>
            <person name="Ezra D."/>
            <person name="Gonzalez J."/>
            <person name="Henrissat B."/>
            <person name="Kuo A."/>
            <person name="Liang C."/>
            <person name="Lipzen A."/>
            <person name="Lutzoni F."/>
            <person name="Magnuson J."/>
            <person name="Mondo S."/>
            <person name="Nolan M."/>
            <person name="Ohm R."/>
            <person name="Pangilinan J."/>
            <person name="Park H.-J."/>
            <person name="Ramirez L."/>
            <person name="Alfaro M."/>
            <person name="Sun H."/>
            <person name="Tritt A."/>
            <person name="Yoshinaga Y."/>
            <person name="Zwiers L.-H."/>
            <person name="Turgeon B."/>
            <person name="Goodwin S."/>
            <person name="Spatafora J."/>
            <person name="Crous P."/>
            <person name="Grigoriev I."/>
        </authorList>
    </citation>
    <scope>NUCLEOTIDE SEQUENCE</scope>
    <source>
        <strain evidence="1">CBS 473.64</strain>
    </source>
</reference>
<accession>A0A6A6S1X1</accession>
<dbReference type="AlphaFoldDB" id="A0A6A6S1X1"/>
<dbReference type="OrthoDB" id="5284003at2759"/>
<evidence type="ECO:0000313" key="1">
    <source>
        <dbReference type="EMBL" id="KAF2640234.1"/>
    </source>
</evidence>
<gene>
    <name evidence="1" type="ORF">P280DRAFT_452817</name>
</gene>
<keyword evidence="2" id="KW-1185">Reference proteome</keyword>
<sequence length="541" mass="61258">MARISFMDLSVDVKTLILEHITRPTDLKNVCITCKQLHEIAVRFLYHEVTLDVGSSNDTRLGAFLSPRNIGLKHIRKLDIYLADVLDKCNQINQANFAIRMILELLPENILEKFSWHPWSPFNHDNLILLYKKQKCMKWMEGIALEKNCLKELQAIPNFEQTFQHVRKLGLYPDSKEVLDLCHVLLKNSPKVEKITLHASFEENESPIEPRELNDSSIEPGLITSTMFNHMRPFDKCTPLALKDITLQKINLRYAASTYCKFINFRSVTSIKVFACAGADALLAELSRSALLPDRLETLEFKHDDNNEQDGLGALDGFMCLVSGIQNLTIDLTYAKSLPAAAGIIRHGKTLKQLNVHASRIEDCDEELVYDYLSFSQICKECTLLEQVSVAFPAVSVIRSKQDSFINFENCLGDLPNVVTLNITTWPNNQPSSSRLPRKVYEHLLQGLAQQGFERSASHAVAQKRSSKLAIIAWGSSDKVYDREDSQNQLIFVKGKQIDPLGNEKFTAVQIGWCLRKFVDAGPKSDILDFSLSRSCKPPCR</sequence>
<dbReference type="EMBL" id="MU006785">
    <property type="protein sequence ID" value="KAF2640234.1"/>
    <property type="molecule type" value="Genomic_DNA"/>
</dbReference>
<evidence type="ECO:0000313" key="2">
    <source>
        <dbReference type="Proteomes" id="UP000799753"/>
    </source>
</evidence>
<proteinExistence type="predicted"/>
<name>A0A6A6S1X1_9PLEO</name>
<organism evidence="1 2">
    <name type="scientific">Massarina eburnea CBS 473.64</name>
    <dbReference type="NCBI Taxonomy" id="1395130"/>
    <lineage>
        <taxon>Eukaryota</taxon>
        <taxon>Fungi</taxon>
        <taxon>Dikarya</taxon>
        <taxon>Ascomycota</taxon>
        <taxon>Pezizomycotina</taxon>
        <taxon>Dothideomycetes</taxon>
        <taxon>Pleosporomycetidae</taxon>
        <taxon>Pleosporales</taxon>
        <taxon>Massarineae</taxon>
        <taxon>Massarinaceae</taxon>
        <taxon>Massarina</taxon>
    </lineage>
</organism>
<protein>
    <recommendedName>
        <fullName evidence="3">F-box domain-containing protein</fullName>
    </recommendedName>
</protein>
<evidence type="ECO:0008006" key="3">
    <source>
        <dbReference type="Google" id="ProtNLM"/>
    </source>
</evidence>
<dbReference type="Proteomes" id="UP000799753">
    <property type="component" value="Unassembled WGS sequence"/>
</dbReference>